<dbReference type="EMBL" id="JAQQBR010000002">
    <property type="protein sequence ID" value="KAK0181448.1"/>
    <property type="molecule type" value="Genomic_DNA"/>
</dbReference>
<organism evidence="1 2">
    <name type="scientific">Microctonus hyperodae</name>
    <name type="common">Parasitoid wasp</name>
    <dbReference type="NCBI Taxonomy" id="165561"/>
    <lineage>
        <taxon>Eukaryota</taxon>
        <taxon>Metazoa</taxon>
        <taxon>Ecdysozoa</taxon>
        <taxon>Arthropoda</taxon>
        <taxon>Hexapoda</taxon>
        <taxon>Insecta</taxon>
        <taxon>Pterygota</taxon>
        <taxon>Neoptera</taxon>
        <taxon>Endopterygota</taxon>
        <taxon>Hymenoptera</taxon>
        <taxon>Apocrita</taxon>
        <taxon>Ichneumonoidea</taxon>
        <taxon>Braconidae</taxon>
        <taxon>Euphorinae</taxon>
        <taxon>Microctonus</taxon>
    </lineage>
</organism>
<comment type="caution">
    <text evidence="1">The sequence shown here is derived from an EMBL/GenBank/DDBJ whole genome shotgun (WGS) entry which is preliminary data.</text>
</comment>
<dbReference type="AlphaFoldDB" id="A0AA39L169"/>
<reference evidence="1" key="2">
    <citation type="submission" date="2023-03" db="EMBL/GenBank/DDBJ databases">
        <authorList>
            <person name="Inwood S.N."/>
            <person name="Skelly J.G."/>
            <person name="Guhlin J."/>
            <person name="Harrop T.W.R."/>
            <person name="Goldson S.G."/>
            <person name="Dearden P.K."/>
        </authorList>
    </citation>
    <scope>NUCLEOTIDE SEQUENCE</scope>
    <source>
        <strain evidence="1">Lincoln</strain>
        <tissue evidence="1">Whole body</tissue>
    </source>
</reference>
<keyword evidence="2" id="KW-1185">Reference proteome</keyword>
<evidence type="ECO:0000313" key="2">
    <source>
        <dbReference type="Proteomes" id="UP001168972"/>
    </source>
</evidence>
<reference evidence="1" key="1">
    <citation type="journal article" date="2023" name="bioRxiv">
        <title>Scaffold-level genome assemblies of two parasitoid biocontrol wasps reveal the parthenogenesis mechanism and an associated novel virus.</title>
        <authorList>
            <person name="Inwood S."/>
            <person name="Skelly J."/>
            <person name="Guhlin J."/>
            <person name="Harrop T."/>
            <person name="Goldson S."/>
            <person name="Dearden P."/>
        </authorList>
    </citation>
    <scope>NUCLEOTIDE SEQUENCE</scope>
    <source>
        <strain evidence="1">Lincoln</strain>
        <tissue evidence="1">Whole body</tissue>
    </source>
</reference>
<sequence length="118" mass="13230">MGGRATHPQVEIPDLDFALDIIEREAEKLSDEGGLQVRDIKPEITPAKNLNVWHGNTFYPHLNTIKGADGHSHDRTILDCSACRPRAVFYSQLICFYALDEMIKSIVNIIAIIKTPET</sequence>
<proteinExistence type="predicted"/>
<accession>A0AA39L169</accession>
<name>A0AA39L169_MICHY</name>
<gene>
    <name evidence="1" type="ORF">PV327_003735</name>
</gene>
<protein>
    <submittedName>
        <fullName evidence="1">Uncharacterized protein</fullName>
    </submittedName>
</protein>
<dbReference type="Proteomes" id="UP001168972">
    <property type="component" value="Unassembled WGS sequence"/>
</dbReference>
<evidence type="ECO:0000313" key="1">
    <source>
        <dbReference type="EMBL" id="KAK0181448.1"/>
    </source>
</evidence>